<protein>
    <submittedName>
        <fullName evidence="2">GNAT family N-acetyltransferase</fullName>
    </submittedName>
</protein>
<dbReference type="EMBL" id="MKJU01000026">
    <property type="protein sequence ID" value="OHU90350.1"/>
    <property type="molecule type" value="Genomic_DNA"/>
</dbReference>
<dbReference type="PANTHER" id="PTHR43792">
    <property type="entry name" value="GNAT FAMILY, PUTATIVE (AFU_ORTHOLOGUE AFUA_3G00765)-RELATED-RELATED"/>
    <property type="match status" value="1"/>
</dbReference>
<dbReference type="InterPro" id="IPR000182">
    <property type="entry name" value="GNAT_dom"/>
</dbReference>
<reference evidence="2 3" key="1">
    <citation type="submission" date="2016-09" db="EMBL/GenBank/DDBJ databases">
        <title>Pseudoalteromonas amylolytica sp. nov., isolated from the surface seawater.</title>
        <authorList>
            <person name="Wu Y.-H."/>
            <person name="Cheng H."/>
            <person name="Jin X.-B."/>
            <person name="Wang C.-S."/>
            <person name="Xu X.-W."/>
        </authorList>
    </citation>
    <scope>NUCLEOTIDE SEQUENCE [LARGE SCALE GENOMIC DNA]</scope>
    <source>
        <strain evidence="2 3">JW1</strain>
    </source>
</reference>
<dbReference type="STRING" id="1859457.BET10_13230"/>
<dbReference type="Pfam" id="PF13302">
    <property type="entry name" value="Acetyltransf_3"/>
    <property type="match status" value="1"/>
</dbReference>
<dbReference type="PANTHER" id="PTHR43792:SF1">
    <property type="entry name" value="N-ACETYLTRANSFERASE DOMAIN-CONTAINING PROTEIN"/>
    <property type="match status" value="1"/>
</dbReference>
<dbReference type="AlphaFoldDB" id="A0A1S1MWU4"/>
<comment type="caution">
    <text evidence="2">The sequence shown here is derived from an EMBL/GenBank/DDBJ whole genome shotgun (WGS) entry which is preliminary data.</text>
</comment>
<feature type="domain" description="N-acetyltransferase" evidence="1">
    <location>
        <begin position="9"/>
        <end position="179"/>
    </location>
</feature>
<dbReference type="PROSITE" id="PS51186">
    <property type="entry name" value="GNAT"/>
    <property type="match status" value="1"/>
</dbReference>
<dbReference type="SUPFAM" id="SSF55729">
    <property type="entry name" value="Acyl-CoA N-acyltransferases (Nat)"/>
    <property type="match status" value="1"/>
</dbReference>
<gene>
    <name evidence="2" type="ORF">BET10_13230</name>
</gene>
<dbReference type="InterPro" id="IPR016181">
    <property type="entry name" value="Acyl_CoA_acyltransferase"/>
</dbReference>
<dbReference type="OrthoDB" id="9801656at2"/>
<keyword evidence="3" id="KW-1185">Reference proteome</keyword>
<dbReference type="RefSeq" id="WP_070985714.1">
    <property type="nucleotide sequence ID" value="NZ_MKJU01000026.1"/>
</dbReference>
<name>A0A1S1MWU4_9GAMM</name>
<dbReference type="InterPro" id="IPR051531">
    <property type="entry name" value="N-acetyltransferase"/>
</dbReference>
<evidence type="ECO:0000313" key="2">
    <source>
        <dbReference type="EMBL" id="OHU90350.1"/>
    </source>
</evidence>
<keyword evidence="2" id="KW-0808">Transferase</keyword>
<sequence>MNITNSARLSYRLMDEHDAPLLFELDQDPAVMKYINGGIPNSMEDIENIFIPRLNAFSNPSQGWGLWQVNVLDTQQFIGWVLVRPMGFFNGERDDSDLELGWRFKQCTWGKGYATEAASHIAQVLSANPATVSFSATALADNLASINIMKKLGMSFVKEYIHRDPLGDMEAVLYRKNLG</sequence>
<dbReference type="GO" id="GO:0016747">
    <property type="term" value="F:acyltransferase activity, transferring groups other than amino-acyl groups"/>
    <property type="evidence" value="ECO:0007669"/>
    <property type="project" value="InterPro"/>
</dbReference>
<organism evidence="2 3">
    <name type="scientific">Pseudoalteromonas amylolytica</name>
    <dbReference type="NCBI Taxonomy" id="1859457"/>
    <lineage>
        <taxon>Bacteria</taxon>
        <taxon>Pseudomonadati</taxon>
        <taxon>Pseudomonadota</taxon>
        <taxon>Gammaproteobacteria</taxon>
        <taxon>Alteromonadales</taxon>
        <taxon>Pseudoalteromonadaceae</taxon>
        <taxon>Pseudoalteromonas</taxon>
    </lineage>
</organism>
<accession>A0A1S1MWU4</accession>
<dbReference type="Gene3D" id="3.40.630.30">
    <property type="match status" value="1"/>
</dbReference>
<dbReference type="Proteomes" id="UP000179786">
    <property type="component" value="Unassembled WGS sequence"/>
</dbReference>
<evidence type="ECO:0000313" key="3">
    <source>
        <dbReference type="Proteomes" id="UP000179786"/>
    </source>
</evidence>
<evidence type="ECO:0000259" key="1">
    <source>
        <dbReference type="PROSITE" id="PS51186"/>
    </source>
</evidence>
<proteinExistence type="predicted"/>